<organism evidence="11">
    <name type="scientific">viral metagenome</name>
    <dbReference type="NCBI Taxonomy" id="1070528"/>
    <lineage>
        <taxon>unclassified sequences</taxon>
        <taxon>metagenomes</taxon>
        <taxon>organismal metagenomes</taxon>
    </lineage>
</organism>
<dbReference type="EC" id="2.7.11.1" evidence="1"/>
<dbReference type="InterPro" id="IPR018934">
    <property type="entry name" value="RIO_dom"/>
</dbReference>
<protein>
    <recommendedName>
        <fullName evidence="1">non-specific serine/threonine protein kinase</fullName>
        <ecNumber evidence="1">2.7.11.1</ecNumber>
    </recommendedName>
</protein>
<keyword evidence="3" id="KW-0808">Transferase</keyword>
<dbReference type="AlphaFoldDB" id="A0A6C0DZD4"/>
<sequence length="336" mass="39597">MGQNVSKYLCANKPREEENEEFTDMNELNEFEEEVLVKYTEVVESISEVMAPPPVPVEVPEEIPVTVQRTYRDRPPPKIRTNICDVEKSFCFKDALRHAEKANKTLHYDYYKIYLKHLFGSCKKIKDKVKTIQDLKEAVSTKLIFPYQIDKVFVRKTLNDNAYIYKSWHPGVVVKLFRTVYNADKVIIKAYIYDQQCDYVSNMIEERFRDEVAFQQYANQLNHKIDFISPKVYSCGKICRYKYPGKNCWFSCLYIIMEDMPYLTLKDCNFSKETMKQMYTRVHEVSDALTQEMLCHNDLNYNNIMIHPESGQVILIDYGETRIGPTTPLFSDEQVE</sequence>
<evidence type="ECO:0000256" key="8">
    <source>
        <dbReference type="ARBA" id="ARBA00048679"/>
    </source>
</evidence>
<keyword evidence="2" id="KW-0723">Serine/threonine-protein kinase</keyword>
<proteinExistence type="predicted"/>
<evidence type="ECO:0000256" key="5">
    <source>
        <dbReference type="ARBA" id="ARBA00022777"/>
    </source>
</evidence>
<evidence type="ECO:0000259" key="10">
    <source>
        <dbReference type="Pfam" id="PF01163"/>
    </source>
</evidence>
<evidence type="ECO:0000256" key="4">
    <source>
        <dbReference type="ARBA" id="ARBA00022741"/>
    </source>
</evidence>
<reference evidence="11" key="1">
    <citation type="journal article" date="2020" name="Nature">
        <title>Giant virus diversity and host interactions through global metagenomics.</title>
        <authorList>
            <person name="Schulz F."/>
            <person name="Roux S."/>
            <person name="Paez-Espino D."/>
            <person name="Jungbluth S."/>
            <person name="Walsh D.A."/>
            <person name="Denef V.J."/>
            <person name="McMahon K.D."/>
            <person name="Konstantinidis K.T."/>
            <person name="Eloe-Fadrosh E.A."/>
            <person name="Kyrpides N.C."/>
            <person name="Woyke T."/>
        </authorList>
    </citation>
    <scope>NUCLEOTIDE SEQUENCE</scope>
    <source>
        <strain evidence="11">GVMAG-M-3300023174-92</strain>
    </source>
</reference>
<evidence type="ECO:0000313" key="11">
    <source>
        <dbReference type="EMBL" id="QHT21399.1"/>
    </source>
</evidence>
<feature type="domain" description="RIO-type" evidence="10">
    <location>
        <begin position="256"/>
        <end position="318"/>
    </location>
</feature>
<dbReference type="EMBL" id="MN739691">
    <property type="protein sequence ID" value="QHT21399.1"/>
    <property type="molecule type" value="Genomic_DNA"/>
</dbReference>
<dbReference type="Gene3D" id="3.90.1200.10">
    <property type="match status" value="1"/>
</dbReference>
<keyword evidence="5" id="KW-0418">Kinase</keyword>
<comment type="catalytic activity">
    <reaction evidence="7">
        <text>L-threonyl-[protein] + ATP = O-phospho-L-threonyl-[protein] + ADP + H(+)</text>
        <dbReference type="Rhea" id="RHEA:46608"/>
        <dbReference type="Rhea" id="RHEA-COMP:11060"/>
        <dbReference type="Rhea" id="RHEA-COMP:11605"/>
        <dbReference type="ChEBI" id="CHEBI:15378"/>
        <dbReference type="ChEBI" id="CHEBI:30013"/>
        <dbReference type="ChEBI" id="CHEBI:30616"/>
        <dbReference type="ChEBI" id="CHEBI:61977"/>
        <dbReference type="ChEBI" id="CHEBI:456216"/>
        <dbReference type="EC" id="2.7.11.1"/>
    </reaction>
</comment>
<name>A0A6C0DZD4_9ZZZZ</name>
<evidence type="ECO:0000256" key="2">
    <source>
        <dbReference type="ARBA" id="ARBA00022527"/>
    </source>
</evidence>
<keyword evidence="6" id="KW-0067">ATP-binding</keyword>
<evidence type="ECO:0000256" key="7">
    <source>
        <dbReference type="ARBA" id="ARBA00047899"/>
    </source>
</evidence>
<comment type="catalytic activity">
    <reaction evidence="8">
        <text>L-seryl-[protein] + ATP = O-phospho-L-seryl-[protein] + ADP + H(+)</text>
        <dbReference type="Rhea" id="RHEA:17989"/>
        <dbReference type="Rhea" id="RHEA-COMP:9863"/>
        <dbReference type="Rhea" id="RHEA-COMP:11604"/>
        <dbReference type="ChEBI" id="CHEBI:15378"/>
        <dbReference type="ChEBI" id="CHEBI:29999"/>
        <dbReference type="ChEBI" id="CHEBI:30616"/>
        <dbReference type="ChEBI" id="CHEBI:83421"/>
        <dbReference type="ChEBI" id="CHEBI:456216"/>
        <dbReference type="EC" id="2.7.11.1"/>
    </reaction>
</comment>
<dbReference type="InterPro" id="IPR011009">
    <property type="entry name" value="Kinase-like_dom_sf"/>
</dbReference>
<feature type="region of interest" description="Disordered" evidence="9">
    <location>
        <begin position="1"/>
        <end position="25"/>
    </location>
</feature>
<evidence type="ECO:0000256" key="1">
    <source>
        <dbReference type="ARBA" id="ARBA00012513"/>
    </source>
</evidence>
<dbReference type="GO" id="GO:0005524">
    <property type="term" value="F:ATP binding"/>
    <property type="evidence" value="ECO:0007669"/>
    <property type="project" value="UniProtKB-KW"/>
</dbReference>
<dbReference type="SUPFAM" id="SSF56112">
    <property type="entry name" value="Protein kinase-like (PK-like)"/>
    <property type="match status" value="1"/>
</dbReference>
<dbReference type="Pfam" id="PF01163">
    <property type="entry name" value="RIO1"/>
    <property type="match status" value="1"/>
</dbReference>
<evidence type="ECO:0000256" key="9">
    <source>
        <dbReference type="SAM" id="MobiDB-lite"/>
    </source>
</evidence>
<accession>A0A6C0DZD4</accession>
<evidence type="ECO:0000256" key="3">
    <source>
        <dbReference type="ARBA" id="ARBA00022679"/>
    </source>
</evidence>
<dbReference type="GO" id="GO:0004674">
    <property type="term" value="F:protein serine/threonine kinase activity"/>
    <property type="evidence" value="ECO:0007669"/>
    <property type="project" value="UniProtKB-KW"/>
</dbReference>
<evidence type="ECO:0000256" key="6">
    <source>
        <dbReference type="ARBA" id="ARBA00022840"/>
    </source>
</evidence>
<keyword evidence="4" id="KW-0547">Nucleotide-binding</keyword>